<sequence length="361" mass="39016">MTDDISVVTLTFKRVNSGGTPMGDADMTRVLAWSKGFDLRDHINRTREELNPHGWGSLEEDALHKVIAVVSKLEPTEVNPEELAKKIQVTPSLVATAGERVLGAVQLLGDGLGIAGPGALPYEQVLVFVARALDHAGGALTPEQQKKLTGWAAEVCLDARFGGAPTHMIRADWRALANRLGLPDADPPRARDEKRPKVNECWVFSMAWARSRGTALVLAAQGPRDAGDKPFANPGVMVARGTDNLGMLLADGAEGLPASLRKRVATDRRLKVALRSPANRVVCPSEALPSLRAALLRPDCPEGIRRSHLIGANAHAALLASELEDFFELRRDAIIAAEERWVQERGGKVDILREPRTYAAG</sequence>
<proteinExistence type="predicted"/>
<dbReference type="EMBL" id="JEMB01002269">
    <property type="protein sequence ID" value="KYF82325.1"/>
    <property type="molecule type" value="Genomic_DNA"/>
</dbReference>
<evidence type="ECO:0000313" key="1">
    <source>
        <dbReference type="EMBL" id="KYF82325.1"/>
    </source>
</evidence>
<name>A0A150RPY6_SORCE</name>
<comment type="caution">
    <text evidence="1">The sequence shown here is derived from an EMBL/GenBank/DDBJ whole genome shotgun (WGS) entry which is preliminary data.</text>
</comment>
<accession>A0A150RPY6</accession>
<dbReference type="Proteomes" id="UP000075635">
    <property type="component" value="Unassembled WGS sequence"/>
</dbReference>
<reference evidence="1 2" key="1">
    <citation type="submission" date="2014-02" db="EMBL/GenBank/DDBJ databases">
        <title>The small core and large imbalanced accessory genome model reveals a collaborative survival strategy of Sorangium cellulosum strains in nature.</title>
        <authorList>
            <person name="Han K."/>
            <person name="Peng R."/>
            <person name="Blom J."/>
            <person name="Li Y.-Z."/>
        </authorList>
    </citation>
    <scope>NUCLEOTIDE SEQUENCE [LARGE SCALE GENOMIC DNA]</scope>
    <source>
        <strain evidence="1 2">So0011-07</strain>
    </source>
</reference>
<protein>
    <submittedName>
        <fullName evidence="1">Uncharacterized protein</fullName>
    </submittedName>
</protein>
<gene>
    <name evidence="1" type="ORF">BE17_41685</name>
</gene>
<organism evidence="1 2">
    <name type="scientific">Sorangium cellulosum</name>
    <name type="common">Polyangium cellulosum</name>
    <dbReference type="NCBI Taxonomy" id="56"/>
    <lineage>
        <taxon>Bacteria</taxon>
        <taxon>Pseudomonadati</taxon>
        <taxon>Myxococcota</taxon>
        <taxon>Polyangia</taxon>
        <taxon>Polyangiales</taxon>
        <taxon>Polyangiaceae</taxon>
        <taxon>Sorangium</taxon>
    </lineage>
</organism>
<dbReference type="AlphaFoldDB" id="A0A150RPY6"/>
<evidence type="ECO:0000313" key="2">
    <source>
        <dbReference type="Proteomes" id="UP000075635"/>
    </source>
</evidence>